<accession>A0A484TDA0</accession>
<dbReference type="EMBL" id="CAADIL010000016">
    <property type="protein sequence ID" value="VFR72080.1"/>
    <property type="molecule type" value="Genomic_DNA"/>
</dbReference>
<dbReference type="AlphaFoldDB" id="A0A484TDA0"/>
<evidence type="ECO:0000313" key="3">
    <source>
        <dbReference type="EMBL" id="VFR72080.1"/>
    </source>
</evidence>
<sequence length="53" mass="5994">MATKKPARPAPGRNGFKYREQFGVIVKCRDEAHQRQVYDALKAAGHKLRVVTV</sequence>
<organism evidence="3">
    <name type="scientific">plant metagenome</name>
    <dbReference type="NCBI Taxonomy" id="1297885"/>
    <lineage>
        <taxon>unclassified sequences</taxon>
        <taxon>metagenomes</taxon>
        <taxon>organismal metagenomes</taxon>
    </lineage>
</organism>
<evidence type="ECO:0000313" key="1">
    <source>
        <dbReference type="EMBL" id="VFR34576.1"/>
    </source>
</evidence>
<dbReference type="EMBL" id="CAADIJ010000011">
    <property type="protein sequence ID" value="VFR70465.1"/>
    <property type="molecule type" value="Genomic_DNA"/>
</dbReference>
<name>A0A484TDA0_9ZZZZ</name>
<gene>
    <name evidence="1" type="ORF">ANDA3_3730</name>
    <name evidence="3" type="ORF">DAR2_3580</name>
    <name evidence="2" type="ORF">DAR3_4196</name>
</gene>
<protein>
    <submittedName>
        <fullName evidence="3">Uncharacterized protein</fullName>
    </submittedName>
</protein>
<proteinExistence type="predicted"/>
<evidence type="ECO:0000313" key="2">
    <source>
        <dbReference type="EMBL" id="VFR70465.1"/>
    </source>
</evidence>
<reference evidence="3" key="1">
    <citation type="submission" date="2019-03" db="EMBL/GenBank/DDBJ databases">
        <authorList>
            <person name="Danneels B."/>
        </authorList>
    </citation>
    <scope>NUCLEOTIDE SEQUENCE</scope>
</reference>
<dbReference type="EMBL" id="CAADIC010000019">
    <property type="protein sequence ID" value="VFR34576.1"/>
    <property type="molecule type" value="Genomic_DNA"/>
</dbReference>